<feature type="transmembrane region" description="Helical" evidence="1">
    <location>
        <begin position="522"/>
        <end position="541"/>
    </location>
</feature>
<evidence type="ECO:0000313" key="3">
    <source>
        <dbReference type="Proteomes" id="UP001595872"/>
    </source>
</evidence>
<dbReference type="EMBL" id="JBHSIT010000001">
    <property type="protein sequence ID" value="MFC4906009.1"/>
    <property type="molecule type" value="Genomic_DNA"/>
</dbReference>
<keyword evidence="3" id="KW-1185">Reference proteome</keyword>
<keyword evidence="1" id="KW-0472">Membrane</keyword>
<organism evidence="2 3">
    <name type="scientific">Actinomadura gamaensis</name>
    <dbReference type="NCBI Taxonomy" id="1763541"/>
    <lineage>
        <taxon>Bacteria</taxon>
        <taxon>Bacillati</taxon>
        <taxon>Actinomycetota</taxon>
        <taxon>Actinomycetes</taxon>
        <taxon>Streptosporangiales</taxon>
        <taxon>Thermomonosporaceae</taxon>
        <taxon>Actinomadura</taxon>
    </lineage>
</organism>
<dbReference type="RefSeq" id="WP_378251735.1">
    <property type="nucleotide sequence ID" value="NZ_JBHSIT010000001.1"/>
</dbReference>
<proteinExistence type="predicted"/>
<evidence type="ECO:0008006" key="4">
    <source>
        <dbReference type="Google" id="ProtNLM"/>
    </source>
</evidence>
<feature type="transmembrane region" description="Helical" evidence="1">
    <location>
        <begin position="583"/>
        <end position="607"/>
    </location>
</feature>
<keyword evidence="1" id="KW-1133">Transmembrane helix</keyword>
<sequence>MDDLTEPEQRVWDAFPESRVTDLAGAPVRASVIAALALGVLPAEPGRAPAVRLFNARVTGRLDLSPAAVPNALILVGCEFEEPPVLDGAQMAAVTLVRSRLPGLQALGTRIDGALSLRECRCDGTLWLDGTDVAGMLDLTRADLRGAPAVRADYLTVQAGLFGRALRASGEIRLQHARLGRRCDLTDARLSNPGGDALAADALKVDGLLEMSGKFVSQGRLTLRGAVLTGGLLMNGATLSNPGGSALFAPHSEIGEGVRLAYGFSSEGQLTFGGARVSGTFLLHDARISQPRGIALALPGASLGSRLTLRRARLTGGIDLTDTTVAAGLILKEARIDNPGLAAVTAARLKVGGAADCCEGFAASGRVSFTSAEIGRDLCFDGATIDGDLELKRSRSGILRLGETTKLLGKADLRHASTDVLADFPSSWPQSVRFDGFTYERLHRPLPVGARLRLLARDTDGYIPHPYEQLAAVYRRTGHDGAARGVLLAKQRRRRAVHQLPQRTWGYLQDWTVGYGYRPMRAAAWLLALLAVGTTVFALHHPPPLKKDEAPQFNPFLYALDLLLPIVGFGQEGAFAPRGAYQWLAAVLTASGWILATTIIAGASRVLSRQ</sequence>
<evidence type="ECO:0000313" key="2">
    <source>
        <dbReference type="EMBL" id="MFC4906009.1"/>
    </source>
</evidence>
<comment type="caution">
    <text evidence="2">The sequence shown here is derived from an EMBL/GenBank/DDBJ whole genome shotgun (WGS) entry which is preliminary data.</text>
</comment>
<gene>
    <name evidence="2" type="ORF">ACFPCY_01630</name>
</gene>
<evidence type="ECO:0000256" key="1">
    <source>
        <dbReference type="SAM" id="Phobius"/>
    </source>
</evidence>
<dbReference type="Proteomes" id="UP001595872">
    <property type="component" value="Unassembled WGS sequence"/>
</dbReference>
<feature type="transmembrane region" description="Helical" evidence="1">
    <location>
        <begin position="553"/>
        <end position="571"/>
    </location>
</feature>
<keyword evidence="1" id="KW-0812">Transmembrane</keyword>
<accession>A0ABV9TPT0</accession>
<protein>
    <recommendedName>
        <fullName evidence="4">Membrane-associated oxidoreductase</fullName>
    </recommendedName>
</protein>
<reference evidence="3" key="1">
    <citation type="journal article" date="2019" name="Int. J. Syst. Evol. Microbiol.">
        <title>The Global Catalogue of Microorganisms (GCM) 10K type strain sequencing project: providing services to taxonomists for standard genome sequencing and annotation.</title>
        <authorList>
            <consortium name="The Broad Institute Genomics Platform"/>
            <consortium name="The Broad Institute Genome Sequencing Center for Infectious Disease"/>
            <person name="Wu L."/>
            <person name="Ma J."/>
        </authorList>
    </citation>
    <scope>NUCLEOTIDE SEQUENCE [LARGE SCALE GENOMIC DNA]</scope>
    <source>
        <strain evidence="3">KLKA75</strain>
    </source>
</reference>
<name>A0ABV9TPT0_9ACTN</name>